<dbReference type="EMBL" id="FNXT01000225">
    <property type="protein sequence ID" value="SZX62407.1"/>
    <property type="molecule type" value="Genomic_DNA"/>
</dbReference>
<proteinExistence type="predicted"/>
<dbReference type="Proteomes" id="UP000256970">
    <property type="component" value="Unassembled WGS sequence"/>
</dbReference>
<accession>A0A383V9Z5</accession>
<evidence type="ECO:0000256" key="1">
    <source>
        <dbReference type="SAM" id="MobiDB-lite"/>
    </source>
</evidence>
<feature type="compositionally biased region" description="Pro residues" evidence="1">
    <location>
        <begin position="26"/>
        <end position="44"/>
    </location>
</feature>
<reference evidence="2 3" key="1">
    <citation type="submission" date="2016-10" db="EMBL/GenBank/DDBJ databases">
        <authorList>
            <person name="Cai Z."/>
        </authorList>
    </citation>
    <scope>NUCLEOTIDE SEQUENCE [LARGE SCALE GENOMIC DNA]</scope>
</reference>
<gene>
    <name evidence="2" type="ORF">BQ4739_LOCUS2996</name>
</gene>
<name>A0A383V9Z5_TETOB</name>
<dbReference type="AlphaFoldDB" id="A0A383V9Z5"/>
<feature type="region of interest" description="Disordered" evidence="1">
    <location>
        <begin position="23"/>
        <end position="56"/>
    </location>
</feature>
<protein>
    <submittedName>
        <fullName evidence="2">Uncharacterized protein</fullName>
    </submittedName>
</protein>
<keyword evidence="3" id="KW-1185">Reference proteome</keyword>
<sequence>MQCRSASDCRDGSRCVSGWCLSPAAPSSPPPAAAAPRAQPPGPAAPNSGGSALNDCSKRGTCGGSSCRARTDCENGLRCVSGTCTKNRHRRLQAAA</sequence>
<organism evidence="2 3">
    <name type="scientific">Tetradesmus obliquus</name>
    <name type="common">Green alga</name>
    <name type="synonym">Acutodesmus obliquus</name>
    <dbReference type="NCBI Taxonomy" id="3088"/>
    <lineage>
        <taxon>Eukaryota</taxon>
        <taxon>Viridiplantae</taxon>
        <taxon>Chlorophyta</taxon>
        <taxon>core chlorophytes</taxon>
        <taxon>Chlorophyceae</taxon>
        <taxon>CS clade</taxon>
        <taxon>Sphaeropleales</taxon>
        <taxon>Scenedesmaceae</taxon>
        <taxon>Tetradesmus</taxon>
    </lineage>
</organism>
<evidence type="ECO:0000313" key="3">
    <source>
        <dbReference type="Proteomes" id="UP000256970"/>
    </source>
</evidence>
<evidence type="ECO:0000313" key="2">
    <source>
        <dbReference type="EMBL" id="SZX62407.1"/>
    </source>
</evidence>